<dbReference type="PANTHER" id="PTHR12934:SF11">
    <property type="entry name" value="LARGE RIBOSOMAL SUBUNIT PROTEIN UL15M"/>
    <property type="match status" value="1"/>
</dbReference>
<keyword evidence="4" id="KW-0699">rRNA-binding</keyword>
<dbReference type="HAMAP" id="MF_01341">
    <property type="entry name" value="Ribosomal_uL15"/>
    <property type="match status" value="1"/>
</dbReference>
<dbReference type="InterPro" id="IPR036227">
    <property type="entry name" value="Ribosomal_uL15/eL18_sf"/>
</dbReference>
<dbReference type="InterPro" id="IPR005749">
    <property type="entry name" value="Ribosomal_uL15_bac-type"/>
</dbReference>
<keyword evidence="3 4" id="KW-0687">Ribonucleoprotein</keyword>
<dbReference type="PANTHER" id="PTHR12934">
    <property type="entry name" value="50S RIBOSOMAL PROTEIN L15"/>
    <property type="match status" value="1"/>
</dbReference>
<evidence type="ECO:0000256" key="5">
    <source>
        <dbReference type="SAM" id="MobiDB-lite"/>
    </source>
</evidence>
<accession>A0A7C4TDS6</accession>
<name>A0A7C4TDS6_UNCW3</name>
<sequence length="147" mass="16670">MKLSDLRPPYGATHRKKRIGCGPGSGHGKTSTRGHKGHKQRSGYRVKMGFEGGQMPLTRRIPKRGFVNIFKKEYEEVNLFQLNKFPPNTVITPELLKERGIIKNDSLVKILSRGELNHPLFVKAHKFSNKAIEKIIQAKGQVEKIEV</sequence>
<dbReference type="AlphaFoldDB" id="A0A7C4TDS6"/>
<feature type="domain" description="Large ribosomal subunit protein uL15/eL18" evidence="6">
    <location>
        <begin position="77"/>
        <end position="143"/>
    </location>
</feature>
<feature type="region of interest" description="Disordered" evidence="5">
    <location>
        <begin position="1"/>
        <end position="49"/>
    </location>
</feature>
<dbReference type="GO" id="GO:0019843">
    <property type="term" value="F:rRNA binding"/>
    <property type="evidence" value="ECO:0007669"/>
    <property type="project" value="UniProtKB-UniRule"/>
</dbReference>
<keyword evidence="4" id="KW-0694">RNA-binding</keyword>
<keyword evidence="2 4" id="KW-0689">Ribosomal protein</keyword>
<evidence type="ECO:0000256" key="3">
    <source>
        <dbReference type="ARBA" id="ARBA00023274"/>
    </source>
</evidence>
<feature type="compositionally biased region" description="Basic residues" evidence="5">
    <location>
        <begin position="30"/>
        <end position="44"/>
    </location>
</feature>
<dbReference type="Pfam" id="PF00828">
    <property type="entry name" value="Ribosomal_L27A"/>
    <property type="match status" value="1"/>
</dbReference>
<evidence type="ECO:0000313" key="7">
    <source>
        <dbReference type="EMBL" id="HGV97762.1"/>
    </source>
</evidence>
<evidence type="ECO:0000256" key="1">
    <source>
        <dbReference type="ARBA" id="ARBA00007320"/>
    </source>
</evidence>
<comment type="caution">
    <text evidence="7">The sequence shown here is derived from an EMBL/GenBank/DDBJ whole genome shotgun (WGS) entry which is preliminary data.</text>
</comment>
<dbReference type="InterPro" id="IPR021131">
    <property type="entry name" value="Ribosomal_uL15/eL18"/>
</dbReference>
<comment type="subunit">
    <text evidence="4">Part of the 50S ribosomal subunit.</text>
</comment>
<protein>
    <recommendedName>
        <fullName evidence="4">Large ribosomal subunit protein uL15</fullName>
    </recommendedName>
</protein>
<dbReference type="Gene3D" id="3.100.10.10">
    <property type="match status" value="1"/>
</dbReference>
<dbReference type="GO" id="GO:0003735">
    <property type="term" value="F:structural constituent of ribosome"/>
    <property type="evidence" value="ECO:0007669"/>
    <property type="project" value="InterPro"/>
</dbReference>
<reference evidence="7" key="1">
    <citation type="journal article" date="2020" name="mSystems">
        <title>Genome- and Community-Level Interaction Insights into Carbon Utilization and Element Cycling Functions of Hydrothermarchaeota in Hydrothermal Sediment.</title>
        <authorList>
            <person name="Zhou Z."/>
            <person name="Liu Y."/>
            <person name="Xu W."/>
            <person name="Pan J."/>
            <person name="Luo Z.H."/>
            <person name="Li M."/>
        </authorList>
    </citation>
    <scope>NUCLEOTIDE SEQUENCE [LARGE SCALE GENOMIC DNA]</scope>
    <source>
        <strain evidence="7">SpSt-774</strain>
    </source>
</reference>
<evidence type="ECO:0000256" key="2">
    <source>
        <dbReference type="ARBA" id="ARBA00022980"/>
    </source>
</evidence>
<dbReference type="EMBL" id="DTGZ01000102">
    <property type="protein sequence ID" value="HGV97762.1"/>
    <property type="molecule type" value="Genomic_DNA"/>
</dbReference>
<dbReference type="GO" id="GO:0006412">
    <property type="term" value="P:translation"/>
    <property type="evidence" value="ECO:0007669"/>
    <property type="project" value="UniProtKB-UniRule"/>
</dbReference>
<organism evidence="7">
    <name type="scientific">candidate division WOR-3 bacterium</name>
    <dbReference type="NCBI Taxonomy" id="2052148"/>
    <lineage>
        <taxon>Bacteria</taxon>
        <taxon>Bacteria division WOR-3</taxon>
    </lineage>
</organism>
<evidence type="ECO:0000256" key="4">
    <source>
        <dbReference type="HAMAP-Rule" id="MF_01341"/>
    </source>
</evidence>
<proteinExistence type="inferred from homology"/>
<dbReference type="SUPFAM" id="SSF52080">
    <property type="entry name" value="Ribosomal proteins L15p and L18e"/>
    <property type="match status" value="1"/>
</dbReference>
<dbReference type="InterPro" id="IPR030878">
    <property type="entry name" value="Ribosomal_uL15"/>
</dbReference>
<dbReference type="NCBIfam" id="TIGR01071">
    <property type="entry name" value="rplO_bact"/>
    <property type="match status" value="1"/>
</dbReference>
<dbReference type="GO" id="GO:0022625">
    <property type="term" value="C:cytosolic large ribosomal subunit"/>
    <property type="evidence" value="ECO:0007669"/>
    <property type="project" value="TreeGrafter"/>
</dbReference>
<gene>
    <name evidence="4" type="primary">rplO</name>
    <name evidence="7" type="ORF">ENV60_05645</name>
</gene>
<comment type="function">
    <text evidence="4">Binds to the 23S rRNA.</text>
</comment>
<comment type="similarity">
    <text evidence="1 4">Belongs to the universal ribosomal protein uL15 family.</text>
</comment>
<evidence type="ECO:0000259" key="6">
    <source>
        <dbReference type="Pfam" id="PF00828"/>
    </source>
</evidence>